<name>A0A9E7GJ51_9LILI</name>
<sequence>MKQIAQGSRRRNADDPRPSKKAFPSPSLAVSSLPRQPRQRVSDGGAWSMRDRRKNPLAVLRNETPTCECSSLRRRKISVVRVRPGREANDGRVGDQSKSGIKINC</sequence>
<gene>
    <name evidence="2" type="ORF">MUK42_28921</name>
</gene>
<protein>
    <submittedName>
        <fullName evidence="2">Uncharacterized protein</fullName>
    </submittedName>
</protein>
<reference evidence="2" key="1">
    <citation type="submission" date="2022-05" db="EMBL/GenBank/DDBJ databases">
        <title>The Musa troglodytarum L. genome provides insights into the mechanism of non-climacteric behaviour and enrichment of carotenoids.</title>
        <authorList>
            <person name="Wang J."/>
        </authorList>
    </citation>
    <scope>NUCLEOTIDE SEQUENCE</scope>
    <source>
        <tissue evidence="2">Leaf</tissue>
    </source>
</reference>
<feature type="region of interest" description="Disordered" evidence="1">
    <location>
        <begin position="86"/>
        <end position="105"/>
    </location>
</feature>
<keyword evidence="3" id="KW-1185">Reference proteome</keyword>
<evidence type="ECO:0000256" key="1">
    <source>
        <dbReference type="SAM" id="MobiDB-lite"/>
    </source>
</evidence>
<evidence type="ECO:0000313" key="3">
    <source>
        <dbReference type="Proteomes" id="UP001055439"/>
    </source>
</evidence>
<feature type="compositionally biased region" description="Basic and acidic residues" evidence="1">
    <location>
        <begin position="86"/>
        <end position="95"/>
    </location>
</feature>
<accession>A0A9E7GJ51</accession>
<evidence type="ECO:0000313" key="2">
    <source>
        <dbReference type="EMBL" id="URE13382.1"/>
    </source>
</evidence>
<proteinExistence type="predicted"/>
<dbReference type="AlphaFoldDB" id="A0A9E7GJ51"/>
<dbReference type="Proteomes" id="UP001055439">
    <property type="component" value="Chromosome 6"/>
</dbReference>
<organism evidence="2 3">
    <name type="scientific">Musa troglodytarum</name>
    <name type="common">fe'i banana</name>
    <dbReference type="NCBI Taxonomy" id="320322"/>
    <lineage>
        <taxon>Eukaryota</taxon>
        <taxon>Viridiplantae</taxon>
        <taxon>Streptophyta</taxon>
        <taxon>Embryophyta</taxon>
        <taxon>Tracheophyta</taxon>
        <taxon>Spermatophyta</taxon>
        <taxon>Magnoliopsida</taxon>
        <taxon>Liliopsida</taxon>
        <taxon>Zingiberales</taxon>
        <taxon>Musaceae</taxon>
        <taxon>Musa</taxon>
    </lineage>
</organism>
<feature type="region of interest" description="Disordered" evidence="1">
    <location>
        <begin position="1"/>
        <end position="53"/>
    </location>
</feature>
<dbReference type="EMBL" id="CP097508">
    <property type="protein sequence ID" value="URE13382.1"/>
    <property type="molecule type" value="Genomic_DNA"/>
</dbReference>